<dbReference type="PANTHER" id="PTHR30313">
    <property type="entry name" value="DNA PRIMASE"/>
    <property type="match status" value="1"/>
</dbReference>
<dbReference type="InterPro" id="IPR050219">
    <property type="entry name" value="DnaG_primase"/>
</dbReference>
<dbReference type="EMBL" id="ABYU02000030">
    <property type="protein sequence ID" value="EEX20999.1"/>
    <property type="molecule type" value="Genomic_DNA"/>
</dbReference>
<dbReference type="GO" id="GO:0003899">
    <property type="term" value="F:DNA-directed RNA polymerase activity"/>
    <property type="evidence" value="ECO:0007669"/>
    <property type="project" value="InterPro"/>
</dbReference>
<dbReference type="PANTHER" id="PTHR30313:SF2">
    <property type="entry name" value="DNA PRIMASE"/>
    <property type="match status" value="1"/>
</dbReference>
<organism evidence="5 6">
    <name type="scientific">Blautia hansenii DSM 20583</name>
    <dbReference type="NCBI Taxonomy" id="537007"/>
    <lineage>
        <taxon>Bacteria</taxon>
        <taxon>Bacillati</taxon>
        <taxon>Bacillota</taxon>
        <taxon>Clostridia</taxon>
        <taxon>Lachnospirales</taxon>
        <taxon>Lachnospiraceae</taxon>
        <taxon>Blautia</taxon>
    </lineage>
</organism>
<name>C9LAK1_BLAHA</name>
<proteinExistence type="predicted"/>
<dbReference type="GO" id="GO:0006269">
    <property type="term" value="P:DNA replication, synthesis of primer"/>
    <property type="evidence" value="ECO:0007669"/>
    <property type="project" value="TreeGrafter"/>
</dbReference>
<keyword evidence="3" id="KW-0862">Zinc</keyword>
<keyword evidence="1" id="KW-0479">Metal-binding</keyword>
<dbReference type="STRING" id="537007.BLAHAN_06451"/>
<dbReference type="GO" id="GO:0005737">
    <property type="term" value="C:cytoplasm"/>
    <property type="evidence" value="ECO:0007669"/>
    <property type="project" value="TreeGrafter"/>
</dbReference>
<evidence type="ECO:0000256" key="3">
    <source>
        <dbReference type="ARBA" id="ARBA00022833"/>
    </source>
</evidence>
<evidence type="ECO:0000256" key="1">
    <source>
        <dbReference type="ARBA" id="ARBA00022723"/>
    </source>
</evidence>
<dbReference type="eggNOG" id="COG0358">
    <property type="taxonomic scope" value="Bacteria"/>
</dbReference>
<dbReference type="Gene3D" id="3.90.580.10">
    <property type="entry name" value="Zinc finger, CHC2-type domain"/>
    <property type="match status" value="1"/>
</dbReference>
<dbReference type="HOGENOM" id="CLU_094413_0_0_9"/>
<keyword evidence="6" id="KW-1185">Reference proteome</keyword>
<dbReference type="AlphaFoldDB" id="C9LAK1"/>
<dbReference type="GO" id="GO:0008270">
    <property type="term" value="F:zinc ion binding"/>
    <property type="evidence" value="ECO:0007669"/>
    <property type="project" value="UniProtKB-KW"/>
</dbReference>
<protein>
    <submittedName>
        <fullName evidence="5">CHC2 zinc finger domain protein</fullName>
    </submittedName>
</protein>
<keyword evidence="2" id="KW-0863">Zinc-finger</keyword>
<dbReference type="SMART" id="SM00400">
    <property type="entry name" value="ZnF_CHCC"/>
    <property type="match status" value="1"/>
</dbReference>
<evidence type="ECO:0000256" key="2">
    <source>
        <dbReference type="ARBA" id="ARBA00022771"/>
    </source>
</evidence>
<dbReference type="GO" id="GO:0003677">
    <property type="term" value="F:DNA binding"/>
    <property type="evidence" value="ECO:0007669"/>
    <property type="project" value="InterPro"/>
</dbReference>
<dbReference type="SUPFAM" id="SSF57783">
    <property type="entry name" value="Zinc beta-ribbon"/>
    <property type="match status" value="1"/>
</dbReference>
<evidence type="ECO:0000313" key="6">
    <source>
        <dbReference type="Proteomes" id="UP000003755"/>
    </source>
</evidence>
<dbReference type="InterPro" id="IPR036977">
    <property type="entry name" value="DNA_primase_Znf_CHC2"/>
</dbReference>
<evidence type="ECO:0000313" key="5">
    <source>
        <dbReference type="EMBL" id="EEX20999.1"/>
    </source>
</evidence>
<dbReference type="Pfam" id="PF01807">
    <property type="entry name" value="Zn_ribbon_DnaG"/>
    <property type="match status" value="1"/>
</dbReference>
<dbReference type="InterPro" id="IPR002694">
    <property type="entry name" value="Znf_CHC2"/>
</dbReference>
<evidence type="ECO:0000259" key="4">
    <source>
        <dbReference type="SMART" id="SM00400"/>
    </source>
</evidence>
<dbReference type="Proteomes" id="UP000003755">
    <property type="component" value="Unassembled WGS sequence"/>
</dbReference>
<sequence length="229" mass="27021">MITLSRKFSISKALREYNENFKGVELNIFQVVKENVTARQAAEQYGLKVNKNGMVCCPFHDDRHPSMKVDKGFCCFACGAKGDVITFVADFFHLTPLEAAKKLAEDFRIPIFTDSSKKRNTGKEKEKPKRTLYQTEKKFEEWERESIRILSDYLHLLKEWKVSHAPKTPEEEWKAEFIEACQQTEKINYYLDLLVFGELQDRIEFLLDSGKDVKRIEERMEEYRRNNKE</sequence>
<gene>
    <name evidence="5" type="ORF">BLAHAN_06451</name>
</gene>
<accession>C9LAK1</accession>
<feature type="domain" description="Zinc finger CHC2-type" evidence="4">
    <location>
        <begin position="54"/>
        <end position="104"/>
    </location>
</feature>
<comment type="caution">
    <text evidence="5">The sequence shown here is derived from an EMBL/GenBank/DDBJ whole genome shotgun (WGS) entry which is preliminary data.</text>
</comment>
<reference evidence="5" key="1">
    <citation type="submission" date="2009-09" db="EMBL/GenBank/DDBJ databases">
        <authorList>
            <person name="Weinstock G."/>
            <person name="Sodergren E."/>
            <person name="Clifton S."/>
            <person name="Fulton L."/>
            <person name="Fulton B."/>
            <person name="Courtney L."/>
            <person name="Fronick C."/>
            <person name="Harrison M."/>
            <person name="Strong C."/>
            <person name="Farmer C."/>
            <person name="Delahaunty K."/>
            <person name="Markovic C."/>
            <person name="Hall O."/>
            <person name="Minx P."/>
            <person name="Tomlinson C."/>
            <person name="Mitreva M."/>
            <person name="Nelson J."/>
            <person name="Hou S."/>
            <person name="Wollam A."/>
            <person name="Pepin K.H."/>
            <person name="Johnson M."/>
            <person name="Bhonagiri V."/>
            <person name="Nash W.E."/>
            <person name="Warren W."/>
            <person name="Chinwalla A."/>
            <person name="Mardis E.R."/>
            <person name="Wilson R.K."/>
        </authorList>
    </citation>
    <scope>NUCLEOTIDE SEQUENCE [LARGE SCALE GENOMIC DNA]</scope>
    <source>
        <strain evidence="5">DSM 20583</strain>
    </source>
</reference>